<evidence type="ECO:0000313" key="3">
    <source>
        <dbReference type="Proteomes" id="UP000076720"/>
    </source>
</evidence>
<feature type="transmembrane region" description="Helical" evidence="1">
    <location>
        <begin position="47"/>
        <end position="64"/>
    </location>
</feature>
<feature type="transmembrane region" description="Helical" evidence="1">
    <location>
        <begin position="133"/>
        <end position="153"/>
    </location>
</feature>
<dbReference type="EMBL" id="CP012949">
    <property type="protein sequence ID" value="ANB09299.1"/>
    <property type="molecule type" value="Genomic_DNA"/>
</dbReference>
<accession>A0ABN4PGF8</accession>
<evidence type="ECO:0008006" key="4">
    <source>
        <dbReference type="Google" id="ProtNLM"/>
    </source>
</evidence>
<name>A0ABN4PGF8_STRAM</name>
<proteinExistence type="predicted"/>
<protein>
    <recommendedName>
        <fullName evidence="4">Integral membrane protein</fullName>
    </recommendedName>
</protein>
<dbReference type="Proteomes" id="UP000076720">
    <property type="component" value="Chromosome"/>
</dbReference>
<feature type="transmembrane region" description="Helical" evidence="1">
    <location>
        <begin position="14"/>
        <end position="35"/>
    </location>
</feature>
<feature type="transmembrane region" description="Helical" evidence="1">
    <location>
        <begin position="165"/>
        <end position="193"/>
    </location>
</feature>
<organism evidence="2 3">
    <name type="scientific">Streptomyces ambofaciens</name>
    <dbReference type="NCBI Taxonomy" id="1889"/>
    <lineage>
        <taxon>Bacteria</taxon>
        <taxon>Bacillati</taxon>
        <taxon>Actinomycetota</taxon>
        <taxon>Actinomycetes</taxon>
        <taxon>Kitasatosporales</taxon>
        <taxon>Streptomycetaceae</taxon>
        <taxon>Streptomyces</taxon>
    </lineage>
</organism>
<keyword evidence="3" id="KW-1185">Reference proteome</keyword>
<feature type="transmembrane region" description="Helical" evidence="1">
    <location>
        <begin position="109"/>
        <end position="126"/>
    </location>
</feature>
<gene>
    <name evidence="2" type="ORF">SAM40697_5343</name>
</gene>
<feature type="transmembrane region" description="Helical" evidence="1">
    <location>
        <begin position="85"/>
        <end position="103"/>
    </location>
</feature>
<dbReference type="RefSeq" id="WP_063483460.1">
    <property type="nucleotide sequence ID" value="NZ_CP012949.1"/>
</dbReference>
<keyword evidence="1" id="KW-0812">Transmembrane</keyword>
<keyword evidence="1" id="KW-1133">Transmembrane helix</keyword>
<evidence type="ECO:0000313" key="2">
    <source>
        <dbReference type="EMBL" id="ANB09299.1"/>
    </source>
</evidence>
<keyword evidence="1" id="KW-0472">Membrane</keyword>
<reference evidence="3" key="1">
    <citation type="submission" date="2015-10" db="EMBL/GenBank/DDBJ databases">
        <title>Complete genome sequence of Streptomyces ambofaciens DSM 40697.</title>
        <authorList>
            <person name="Thibessard A."/>
            <person name="Leblond P."/>
        </authorList>
    </citation>
    <scope>NUCLEOTIDE SEQUENCE [LARGE SCALE GENOMIC DNA]</scope>
    <source>
        <strain evidence="3">DSM 40697</strain>
    </source>
</reference>
<evidence type="ECO:0000256" key="1">
    <source>
        <dbReference type="SAM" id="Phobius"/>
    </source>
</evidence>
<reference evidence="2 3" key="2">
    <citation type="journal article" date="2016" name="Genome Announc.">
        <title>Complete Genome Sequence of Streptomyces ambofaciens DSM 40697, a Paradigm for Genome Plasticity Studies.</title>
        <authorList>
            <person name="Thibessard A."/>
            <person name="Leblond P."/>
        </authorList>
    </citation>
    <scope>NUCLEOTIDE SEQUENCE [LARGE SCALE GENOMIC DNA]</scope>
    <source>
        <strain evidence="2 3">DSM 40697</strain>
    </source>
</reference>
<sequence length="203" mass="20699">MTVPEARAGVRASLGYWAGTVPVRVLGAAAVVTAWRPWARVSGAPDALALGCAVLFALWAAPSLDRRPSLESTRWSHRLLRHRTTVLAAGVVVIAALGDPAWWEGACLTGLLVACLVTSETWPWRWGRGVVRVWAEAAAACAGAGVVAVAAALPVTGAGTGPGRVVAAGAVVGLAVAGAVVGLAVAGGGVLSARWRGRERHPR</sequence>